<sequence>MPAFTPIKSVDYLVVHCSATPATRDIGRKELDIMHRQRGFMGIGYHYVIRRSGVVEKGRPDNQPGAHVEGFNSRSLGICMVGGTKPDGKTAECNFTPEQYAALRTLLGTLSEAHPKVEVVGHRDLSPDKNKDKVISPNEWLKECPTFDAPSWWAGYQVVHQAHA</sequence>
<dbReference type="GO" id="GO:0008270">
    <property type="term" value="F:zinc ion binding"/>
    <property type="evidence" value="ECO:0007669"/>
    <property type="project" value="InterPro"/>
</dbReference>
<feature type="domain" description="Peptidoglycan recognition protein family" evidence="3">
    <location>
        <begin position="2"/>
        <end position="126"/>
    </location>
</feature>
<dbReference type="AlphaFoldDB" id="A0A3S2USE2"/>
<dbReference type="SUPFAM" id="SSF55846">
    <property type="entry name" value="N-acetylmuramoyl-L-alanine amidase-like"/>
    <property type="match status" value="1"/>
</dbReference>
<dbReference type="InterPro" id="IPR018247">
    <property type="entry name" value="EF_Hand_1_Ca_BS"/>
</dbReference>
<evidence type="ECO:0000259" key="2">
    <source>
        <dbReference type="SMART" id="SM00644"/>
    </source>
</evidence>
<dbReference type="EC" id="3.5.1.28" evidence="4"/>
<keyword evidence="4" id="KW-0378">Hydrolase</keyword>
<dbReference type="GO" id="GO:0009253">
    <property type="term" value="P:peptidoglycan catabolic process"/>
    <property type="evidence" value="ECO:0007669"/>
    <property type="project" value="InterPro"/>
</dbReference>
<dbReference type="PANTHER" id="PTHR11022">
    <property type="entry name" value="PEPTIDOGLYCAN RECOGNITION PROTEIN"/>
    <property type="match status" value="1"/>
</dbReference>
<dbReference type="InterPro" id="IPR036505">
    <property type="entry name" value="Amidase/PGRP_sf"/>
</dbReference>
<keyword evidence="5" id="KW-1185">Reference proteome</keyword>
<dbReference type="Proteomes" id="UP000282837">
    <property type="component" value="Unassembled WGS sequence"/>
</dbReference>
<dbReference type="Pfam" id="PF01510">
    <property type="entry name" value="Amidase_2"/>
    <property type="match status" value="1"/>
</dbReference>
<name>A0A3S2USE2_9SPHN</name>
<dbReference type="OrthoDB" id="8754850at2"/>
<dbReference type="InterPro" id="IPR006619">
    <property type="entry name" value="PGRP_domain_met/bac"/>
</dbReference>
<protein>
    <submittedName>
        <fullName evidence="4">Lysozyme</fullName>
        <ecNumber evidence="4">3.5.1.28</ecNumber>
    </submittedName>
</protein>
<dbReference type="Gene3D" id="3.40.80.10">
    <property type="entry name" value="Peptidoglycan recognition protein-like"/>
    <property type="match status" value="1"/>
</dbReference>
<dbReference type="SMART" id="SM00701">
    <property type="entry name" value="PGRP"/>
    <property type="match status" value="1"/>
</dbReference>
<gene>
    <name evidence="4" type="ORF">EOE18_14730</name>
</gene>
<dbReference type="RefSeq" id="WP_127710886.1">
    <property type="nucleotide sequence ID" value="NZ_SACO01000013.1"/>
</dbReference>
<proteinExistence type="inferred from homology"/>
<dbReference type="SMART" id="SM00644">
    <property type="entry name" value="Ami_2"/>
    <property type="match status" value="1"/>
</dbReference>
<dbReference type="InterPro" id="IPR015510">
    <property type="entry name" value="PGRP"/>
</dbReference>
<accession>A0A3S2USE2</accession>
<dbReference type="CDD" id="cd06583">
    <property type="entry name" value="PGRP"/>
    <property type="match status" value="1"/>
</dbReference>
<evidence type="ECO:0000313" key="4">
    <source>
        <dbReference type="EMBL" id="RVU03575.1"/>
    </source>
</evidence>
<dbReference type="GO" id="GO:0008745">
    <property type="term" value="F:N-acetylmuramoyl-L-alanine amidase activity"/>
    <property type="evidence" value="ECO:0007669"/>
    <property type="project" value="UniProtKB-EC"/>
</dbReference>
<evidence type="ECO:0000259" key="3">
    <source>
        <dbReference type="SMART" id="SM00701"/>
    </source>
</evidence>
<dbReference type="PANTHER" id="PTHR11022:SF41">
    <property type="entry name" value="PEPTIDOGLYCAN-RECOGNITION PROTEIN LC-RELATED"/>
    <property type="match status" value="1"/>
</dbReference>
<dbReference type="InterPro" id="IPR002502">
    <property type="entry name" value="Amidase_domain"/>
</dbReference>
<feature type="domain" description="N-acetylmuramoyl-L-alanine amidase" evidence="2">
    <location>
        <begin position="1"/>
        <end position="134"/>
    </location>
</feature>
<reference evidence="4 5" key="1">
    <citation type="submission" date="2019-01" db="EMBL/GenBank/DDBJ databases">
        <authorList>
            <person name="Chen W.-M."/>
        </authorList>
    </citation>
    <scope>NUCLEOTIDE SEQUENCE [LARGE SCALE GENOMIC DNA]</scope>
    <source>
        <strain evidence="4 5">FSY-9</strain>
    </source>
</reference>
<comment type="caution">
    <text evidence="4">The sequence shown here is derived from an EMBL/GenBank/DDBJ whole genome shotgun (WGS) entry which is preliminary data.</text>
</comment>
<dbReference type="EMBL" id="SACO01000013">
    <property type="protein sequence ID" value="RVU03575.1"/>
    <property type="molecule type" value="Genomic_DNA"/>
</dbReference>
<organism evidence="4 5">
    <name type="scientific">Novosphingobium umbonatum</name>
    <dbReference type="NCBI Taxonomy" id="1908524"/>
    <lineage>
        <taxon>Bacteria</taxon>
        <taxon>Pseudomonadati</taxon>
        <taxon>Pseudomonadota</taxon>
        <taxon>Alphaproteobacteria</taxon>
        <taxon>Sphingomonadales</taxon>
        <taxon>Sphingomonadaceae</taxon>
        <taxon>Novosphingobium</taxon>
    </lineage>
</organism>
<comment type="similarity">
    <text evidence="1">Belongs to the N-acetylmuramoyl-L-alanine amidase 2 family.</text>
</comment>
<evidence type="ECO:0000256" key="1">
    <source>
        <dbReference type="ARBA" id="ARBA00007553"/>
    </source>
</evidence>
<evidence type="ECO:0000313" key="5">
    <source>
        <dbReference type="Proteomes" id="UP000282837"/>
    </source>
</evidence>
<dbReference type="PROSITE" id="PS00018">
    <property type="entry name" value="EF_HAND_1"/>
    <property type="match status" value="1"/>
</dbReference>